<feature type="chain" id="PRO_5042877313" evidence="2">
    <location>
        <begin position="21"/>
        <end position="123"/>
    </location>
</feature>
<dbReference type="GO" id="GO:0007608">
    <property type="term" value="P:sensory perception of smell"/>
    <property type="evidence" value="ECO:0007669"/>
    <property type="project" value="TreeGrafter"/>
</dbReference>
<dbReference type="SMART" id="SM00708">
    <property type="entry name" value="PhBP"/>
    <property type="match status" value="1"/>
</dbReference>
<protein>
    <submittedName>
        <fullName evidence="3">Uncharacterized protein</fullName>
    </submittedName>
</protein>
<dbReference type="Pfam" id="PF01395">
    <property type="entry name" value="PBP_GOBP"/>
    <property type="match status" value="1"/>
</dbReference>
<sequence length="123" mass="13777">MRGLILLHIILLLLIKFSIPQFSLLLNKAHLVLPDCISSTGVDPQLVKKSTEGLESIDDPSYKCFVKCVFVKLKFMTDDGDIVEDNIMADKLQVSLYNCKGVKANDTCETAFQLIQCFTNYSV</sequence>
<accession>A0AAN7VLN8</accession>
<evidence type="ECO:0000313" key="3">
    <source>
        <dbReference type="EMBL" id="KAK5647193.1"/>
    </source>
</evidence>
<comment type="caution">
    <text evidence="3">The sequence shown here is derived from an EMBL/GenBank/DDBJ whole genome shotgun (WGS) entry which is preliminary data.</text>
</comment>
<dbReference type="InterPro" id="IPR006170">
    <property type="entry name" value="PBP/GOBP"/>
</dbReference>
<dbReference type="EMBL" id="JAVRBK010000002">
    <property type="protein sequence ID" value="KAK5647193.1"/>
    <property type="molecule type" value="Genomic_DNA"/>
</dbReference>
<dbReference type="SUPFAM" id="SSF47565">
    <property type="entry name" value="Insect pheromone/odorant-binding proteins"/>
    <property type="match status" value="1"/>
</dbReference>
<keyword evidence="4" id="KW-1185">Reference proteome</keyword>
<dbReference type="AlphaFoldDB" id="A0AAN7VLN8"/>
<evidence type="ECO:0000256" key="1">
    <source>
        <dbReference type="ARBA" id="ARBA00022729"/>
    </source>
</evidence>
<proteinExistence type="predicted"/>
<dbReference type="GO" id="GO:0005615">
    <property type="term" value="C:extracellular space"/>
    <property type="evidence" value="ECO:0007669"/>
    <property type="project" value="TreeGrafter"/>
</dbReference>
<dbReference type="CDD" id="cd23992">
    <property type="entry name" value="PBP_GOBP"/>
    <property type="match status" value="1"/>
</dbReference>
<evidence type="ECO:0000256" key="2">
    <source>
        <dbReference type="SAM" id="SignalP"/>
    </source>
</evidence>
<gene>
    <name evidence="3" type="ORF">RI129_002085</name>
</gene>
<dbReference type="Gene3D" id="1.10.238.20">
    <property type="entry name" value="Pheromone/general odorant binding protein domain"/>
    <property type="match status" value="1"/>
</dbReference>
<reference evidence="3 4" key="1">
    <citation type="journal article" date="2024" name="Insects">
        <title>An Improved Chromosome-Level Genome Assembly of the Firefly Pyrocoelia pectoralis.</title>
        <authorList>
            <person name="Fu X."/>
            <person name="Meyer-Rochow V.B."/>
            <person name="Ballantyne L."/>
            <person name="Zhu X."/>
        </authorList>
    </citation>
    <scope>NUCLEOTIDE SEQUENCE [LARGE SCALE GENOMIC DNA]</scope>
    <source>
        <strain evidence="3">XCY_ONT2</strain>
    </source>
</reference>
<dbReference type="GO" id="GO:0005549">
    <property type="term" value="F:odorant binding"/>
    <property type="evidence" value="ECO:0007669"/>
    <property type="project" value="InterPro"/>
</dbReference>
<dbReference type="PANTHER" id="PTHR11857">
    <property type="entry name" value="ODORANT BINDING PROTEIN-RELATED"/>
    <property type="match status" value="1"/>
</dbReference>
<evidence type="ECO:0000313" key="4">
    <source>
        <dbReference type="Proteomes" id="UP001329430"/>
    </source>
</evidence>
<dbReference type="Proteomes" id="UP001329430">
    <property type="component" value="Chromosome 2"/>
</dbReference>
<keyword evidence="1 2" id="KW-0732">Signal</keyword>
<organism evidence="3 4">
    <name type="scientific">Pyrocoelia pectoralis</name>
    <dbReference type="NCBI Taxonomy" id="417401"/>
    <lineage>
        <taxon>Eukaryota</taxon>
        <taxon>Metazoa</taxon>
        <taxon>Ecdysozoa</taxon>
        <taxon>Arthropoda</taxon>
        <taxon>Hexapoda</taxon>
        <taxon>Insecta</taxon>
        <taxon>Pterygota</taxon>
        <taxon>Neoptera</taxon>
        <taxon>Endopterygota</taxon>
        <taxon>Coleoptera</taxon>
        <taxon>Polyphaga</taxon>
        <taxon>Elateriformia</taxon>
        <taxon>Elateroidea</taxon>
        <taxon>Lampyridae</taxon>
        <taxon>Lampyrinae</taxon>
        <taxon>Pyrocoelia</taxon>
    </lineage>
</organism>
<feature type="signal peptide" evidence="2">
    <location>
        <begin position="1"/>
        <end position="20"/>
    </location>
</feature>
<dbReference type="InterPro" id="IPR036728">
    <property type="entry name" value="PBP_GOBP_sf"/>
</dbReference>
<name>A0AAN7VLN8_9COLE</name>